<reference evidence="11" key="1">
    <citation type="submission" date="2015-06" db="EMBL/GenBank/DDBJ databases">
        <authorList>
            <person name="Bertelli C."/>
        </authorList>
    </citation>
    <scope>NUCLEOTIDE SEQUENCE [LARGE SCALE GENOMIC DNA]</scope>
    <source>
        <strain evidence="11">CRIB-30</strain>
    </source>
</reference>
<dbReference type="PANTHER" id="PTHR30591">
    <property type="entry name" value="RECBCD ENZYME SUBUNIT RECC"/>
    <property type="match status" value="1"/>
</dbReference>
<keyword evidence="11" id="KW-1185">Reference proteome</keyword>
<dbReference type="Proteomes" id="UP000220251">
    <property type="component" value="Unassembled WGS sequence"/>
</dbReference>
<keyword evidence="8" id="KW-0238">DNA-binding</keyword>
<dbReference type="GO" id="GO:0003677">
    <property type="term" value="F:DNA binding"/>
    <property type="evidence" value="ECO:0007669"/>
    <property type="project" value="UniProtKB-KW"/>
</dbReference>
<dbReference type="GO" id="GO:0008854">
    <property type="term" value="F:exodeoxyribonuclease V activity"/>
    <property type="evidence" value="ECO:0007669"/>
    <property type="project" value="UniProtKB-EC"/>
</dbReference>
<protein>
    <submittedName>
        <fullName evidence="10">Exodeoxyribonuclease V gamma subunit</fullName>
        <ecNumber evidence="10">3.1.11.5</ecNumber>
    </submittedName>
</protein>
<keyword evidence="9" id="KW-0234">DNA repair</keyword>
<keyword evidence="5" id="KW-0347">Helicase</keyword>
<dbReference type="RefSeq" id="WP_098038736.1">
    <property type="nucleotide sequence ID" value="NZ_CWGJ01000025.1"/>
</dbReference>
<evidence type="ECO:0000313" key="10">
    <source>
        <dbReference type="EMBL" id="CRX38873.1"/>
    </source>
</evidence>
<keyword evidence="2" id="KW-0547">Nucleotide-binding</keyword>
<keyword evidence="6" id="KW-0269">Exonuclease</keyword>
<gene>
    <name evidence="10" type="primary">recC</name>
    <name evidence="10" type="ORF">ELAC_1545</name>
</gene>
<evidence type="ECO:0000256" key="3">
    <source>
        <dbReference type="ARBA" id="ARBA00022763"/>
    </source>
</evidence>
<dbReference type="PANTHER" id="PTHR30591:SF1">
    <property type="entry name" value="RECBCD ENZYME SUBUNIT RECC"/>
    <property type="match status" value="1"/>
</dbReference>
<dbReference type="Gene3D" id="1.10.10.160">
    <property type="match status" value="1"/>
</dbReference>
<keyword evidence="1" id="KW-0540">Nuclease</keyword>
<dbReference type="InterPro" id="IPR011335">
    <property type="entry name" value="Restrct_endonuc-II-like"/>
</dbReference>
<proteinExistence type="predicted"/>
<dbReference type="Gene3D" id="3.40.50.10930">
    <property type="match status" value="1"/>
</dbReference>
<evidence type="ECO:0000256" key="5">
    <source>
        <dbReference type="ARBA" id="ARBA00022806"/>
    </source>
</evidence>
<keyword evidence="7" id="KW-0067">ATP-binding</keyword>
<sequence>MHQIHLTESNRLESLSQTFKALAFQKGKNPFAKRVVLVPSAAFKSYLKMDLTQDENIGISFGMHLMSYEEGLVFLAEQFLEEKQPKKVPKLLDLTLLLQSMMLNLLSASAAGQHPQFLEPLFGYLGKKSAAPLKQNEEKKLYFLSKSLARLFLNYSRFAKPGALNFSGESESNFEIHLFNELFNPKSPWTTRIDKLSCPLKPAGCPQEMEIFVFAPFMTIGEVEFLKKISTKVPVEVFTLTPTSVLFDDVISDHEEARRKRKTPDDGSHASEKKNSLLANYSLLFRETQKNILDSTDTTLGLYLVEAAAREEPAWWELIQPEHLLVGRNEKMTLLKGLQTDLILMRVPEERLSIEEERLSIQIHEAPSMLREIEILYHELMRMIEQRRESADPLEPCDIQVFAKDIKQYEPYIKALFGSSNSVLKYQLVGERASPHPLVSTFIQLMELSFGKFESVSIVGLLENSSFRKKWGLTQGDLQTIRGFIEESSFQWGLNQEHKSRYFESKGFQKCDYDKSAGTKEDFECDVLQRLMGNASEEMGKKIEIKDAEVVASWFSILNSLQQELALFSSDLSKPIREWSSHLETLLERHFCPHDDKEEEALLFIRSKIRELHTLSRLSDDALCRFSTVYLYMKDALEGSVTNEREEDLNSVRFSSLLPHHAMPGKVIAMIGLEEKVFPGRDPQDSLDLLKKTKATFFIPKVSDIDRFLFMETLLSVRDTLYLSYPGRDSVGEECAPSSVILDLTYYLDTAFTLNGSIPSSMIAFSHPERRFDPFYFDESSPLKCISPTHYQEYVVSLQEKKRRAASPKEKTLTGAVKESVCLKDLSSFLRNPLASYLKAQGLRIPRHGEKVAEHPLEIPKKIKRLARKKLIADSDAKEPVPESLPWLSPPLFQEHHRMKLRNEKETALEELKNVGLVPKNLFTLNLLPYRDVDPIQEEDSLHIPGVLVRDRTLIHGSIEQLTPLGLVRIHTNFESEALSSLPALAASQMLVPEEARPPNRLFLLGKKKKGVVTLGNPEDYLACLVDIYFEGIQKPLLLFPTFLKPLAEKNPEGLRKAIEEAFNPHLENEVSDLLEWVYGSKESINVEELIEELSEKARLIYAPLLEVESIKKERDN</sequence>
<evidence type="ECO:0000256" key="2">
    <source>
        <dbReference type="ARBA" id="ARBA00022741"/>
    </source>
</evidence>
<dbReference type="OrthoDB" id="9762834at2"/>
<keyword evidence="3" id="KW-0227">DNA damage</keyword>
<dbReference type="Pfam" id="PF04257">
    <property type="entry name" value="Exonuc_V_gamma"/>
    <property type="match status" value="1"/>
</dbReference>
<dbReference type="EMBL" id="CWGJ01000025">
    <property type="protein sequence ID" value="CRX38873.1"/>
    <property type="molecule type" value="Genomic_DNA"/>
</dbReference>
<dbReference type="GO" id="GO:0006281">
    <property type="term" value="P:DNA repair"/>
    <property type="evidence" value="ECO:0007669"/>
    <property type="project" value="UniProtKB-KW"/>
</dbReference>
<organism evidence="10 11">
    <name type="scientific">Estrella lausannensis</name>
    <dbReference type="NCBI Taxonomy" id="483423"/>
    <lineage>
        <taxon>Bacteria</taxon>
        <taxon>Pseudomonadati</taxon>
        <taxon>Chlamydiota</taxon>
        <taxon>Chlamydiia</taxon>
        <taxon>Parachlamydiales</taxon>
        <taxon>Candidatus Criblamydiaceae</taxon>
        <taxon>Estrella</taxon>
    </lineage>
</organism>
<dbReference type="GO" id="GO:0006310">
    <property type="term" value="P:DNA recombination"/>
    <property type="evidence" value="ECO:0007669"/>
    <property type="project" value="TreeGrafter"/>
</dbReference>
<dbReference type="Gene3D" id="3.40.50.300">
    <property type="entry name" value="P-loop containing nucleotide triphosphate hydrolases"/>
    <property type="match status" value="2"/>
</dbReference>
<evidence type="ECO:0000256" key="9">
    <source>
        <dbReference type="ARBA" id="ARBA00023204"/>
    </source>
</evidence>
<evidence type="ECO:0000256" key="8">
    <source>
        <dbReference type="ARBA" id="ARBA00023125"/>
    </source>
</evidence>
<evidence type="ECO:0000256" key="1">
    <source>
        <dbReference type="ARBA" id="ARBA00022722"/>
    </source>
</evidence>
<keyword evidence="4 10" id="KW-0378">Hydrolase</keyword>
<dbReference type="GO" id="GO:0005524">
    <property type="term" value="F:ATP binding"/>
    <property type="evidence" value="ECO:0007669"/>
    <property type="project" value="UniProtKB-KW"/>
</dbReference>
<dbReference type="InterPro" id="IPR027417">
    <property type="entry name" value="P-loop_NTPase"/>
</dbReference>
<dbReference type="SUPFAM" id="SSF52980">
    <property type="entry name" value="Restriction endonuclease-like"/>
    <property type="match status" value="1"/>
</dbReference>
<evidence type="ECO:0000256" key="6">
    <source>
        <dbReference type="ARBA" id="ARBA00022839"/>
    </source>
</evidence>
<dbReference type="GO" id="GO:0004386">
    <property type="term" value="F:helicase activity"/>
    <property type="evidence" value="ECO:0007669"/>
    <property type="project" value="UniProtKB-KW"/>
</dbReference>
<evidence type="ECO:0000313" key="11">
    <source>
        <dbReference type="Proteomes" id="UP000220251"/>
    </source>
</evidence>
<evidence type="ECO:0000256" key="7">
    <source>
        <dbReference type="ARBA" id="ARBA00022840"/>
    </source>
</evidence>
<name>A0A0H5DRN1_9BACT</name>
<evidence type="ECO:0000256" key="4">
    <source>
        <dbReference type="ARBA" id="ARBA00022801"/>
    </source>
</evidence>
<accession>A0A0H5DRN1</accession>
<dbReference type="EC" id="3.1.11.5" evidence="10"/>
<dbReference type="SUPFAM" id="SSF52540">
    <property type="entry name" value="P-loop containing nucleoside triphosphate hydrolases"/>
    <property type="match status" value="2"/>
</dbReference>
<dbReference type="InterPro" id="IPR013986">
    <property type="entry name" value="DExx_box_DNA_helicase_dom_sf"/>
</dbReference>
<dbReference type="AlphaFoldDB" id="A0A0H5DRN1"/>